<organism evidence="1 2">
    <name type="scientific">Crocosphaera watsonii WH 0401</name>
    <dbReference type="NCBI Taxonomy" id="555881"/>
    <lineage>
        <taxon>Bacteria</taxon>
        <taxon>Bacillati</taxon>
        <taxon>Cyanobacteriota</taxon>
        <taxon>Cyanophyceae</taxon>
        <taxon>Oscillatoriophycideae</taxon>
        <taxon>Chroococcales</taxon>
        <taxon>Aphanothecaceae</taxon>
        <taxon>Crocosphaera</taxon>
    </lineage>
</organism>
<protein>
    <submittedName>
        <fullName evidence="1">Uncharacterized protein</fullName>
    </submittedName>
</protein>
<evidence type="ECO:0000313" key="1">
    <source>
        <dbReference type="EMBL" id="CCQ60150.1"/>
    </source>
</evidence>
<dbReference type="AlphaFoldDB" id="T2J4J3"/>
<gene>
    <name evidence="1" type="ORF">CWATWH0401_411</name>
</gene>
<sequence length="113" mass="13335">MTKEISNISSLKIPKIAPKYRNQWTEELEENLQKRALEVINKFADIESYGNGYGENEKRSYPRAMFDFLAGNEEKAIAFLQQEDPQAEKHQHTDGIDYYYCFTLKGQIRKYFL</sequence>
<reference evidence="1 2" key="1">
    <citation type="submission" date="2013-01" db="EMBL/GenBank/DDBJ databases">
        <authorList>
            <person name="Bench S."/>
        </authorList>
    </citation>
    <scope>NUCLEOTIDE SEQUENCE [LARGE SCALE GENOMIC DNA]</scope>
    <source>
        <strain evidence="1 2">WH 0401</strain>
    </source>
</reference>
<dbReference type="Proteomes" id="UP000018198">
    <property type="component" value="Unassembled WGS sequence"/>
</dbReference>
<accession>T2J4J3</accession>
<proteinExistence type="predicted"/>
<reference evidence="1 2" key="2">
    <citation type="submission" date="2013-09" db="EMBL/GenBank/DDBJ databases">
        <title>Whole genome comparison of six Crocosphaera watsonii strains with differing phenotypes.</title>
        <authorList>
            <person name="Bench S.R."/>
            <person name="Heller P."/>
            <person name="Frank I."/>
            <person name="Arciniega M."/>
            <person name="Shilova I.N."/>
            <person name="Zehr J.P."/>
        </authorList>
    </citation>
    <scope>NUCLEOTIDE SEQUENCE [LARGE SCALE GENOMIC DNA]</scope>
    <source>
        <strain evidence="1 2">WH 0401</strain>
    </source>
</reference>
<dbReference type="EMBL" id="CAQM01000095">
    <property type="protein sequence ID" value="CCQ60150.1"/>
    <property type="molecule type" value="Genomic_DNA"/>
</dbReference>
<evidence type="ECO:0000313" key="2">
    <source>
        <dbReference type="Proteomes" id="UP000018198"/>
    </source>
</evidence>
<name>T2J4J3_CROWT</name>
<comment type="caution">
    <text evidence="1">The sequence shown here is derived from an EMBL/GenBank/DDBJ whole genome shotgun (WGS) entry which is preliminary data.</text>
</comment>